<evidence type="ECO:0000256" key="5">
    <source>
        <dbReference type="ARBA" id="ARBA00023163"/>
    </source>
</evidence>
<dbReference type="InterPro" id="IPR036390">
    <property type="entry name" value="WH_DNA-bd_sf"/>
</dbReference>
<dbReference type="GO" id="GO:0003700">
    <property type="term" value="F:DNA-binding transcription factor activity"/>
    <property type="evidence" value="ECO:0007669"/>
    <property type="project" value="InterPro"/>
</dbReference>
<protein>
    <submittedName>
        <fullName evidence="7">PLP-dependent aminotransferase family protein</fullName>
    </submittedName>
</protein>
<dbReference type="Pfam" id="PF00155">
    <property type="entry name" value="Aminotran_1_2"/>
    <property type="match status" value="1"/>
</dbReference>
<dbReference type="Gene3D" id="1.10.10.10">
    <property type="entry name" value="Winged helix-like DNA-binding domain superfamily/Winged helix DNA-binding domain"/>
    <property type="match status" value="1"/>
</dbReference>
<dbReference type="GO" id="GO:0030170">
    <property type="term" value="F:pyridoxal phosphate binding"/>
    <property type="evidence" value="ECO:0007669"/>
    <property type="project" value="InterPro"/>
</dbReference>
<reference evidence="8" key="1">
    <citation type="submission" date="2018-06" db="EMBL/GenBank/DDBJ databases">
        <title>Aestuariibacter litoralis strain KCTC 52945T.</title>
        <authorList>
            <person name="Li X."/>
            <person name="Salam N."/>
            <person name="Li J.-L."/>
            <person name="Chen Y.-M."/>
            <person name="Yang Z.-W."/>
            <person name="Zhang L.-Y."/>
            <person name="Han M.-X."/>
            <person name="Xiao M."/>
            <person name="Li W.-J."/>
        </authorList>
    </citation>
    <scope>NUCLEOTIDE SEQUENCE [LARGE SCALE GENOMIC DNA]</scope>
    <source>
        <strain evidence="8">KCTC 52945</strain>
    </source>
</reference>
<dbReference type="SUPFAM" id="SSF46785">
    <property type="entry name" value="Winged helix' DNA-binding domain"/>
    <property type="match status" value="1"/>
</dbReference>
<dbReference type="PANTHER" id="PTHR46577:SF1">
    <property type="entry name" value="HTH-TYPE TRANSCRIPTIONAL REGULATORY PROTEIN GABR"/>
    <property type="match status" value="1"/>
</dbReference>
<keyword evidence="3" id="KW-0805">Transcription regulation</keyword>
<dbReference type="GO" id="GO:0008483">
    <property type="term" value="F:transaminase activity"/>
    <property type="evidence" value="ECO:0007669"/>
    <property type="project" value="UniProtKB-KW"/>
</dbReference>
<evidence type="ECO:0000313" key="7">
    <source>
        <dbReference type="EMBL" id="PZF75154.1"/>
    </source>
</evidence>
<dbReference type="PROSITE" id="PS50949">
    <property type="entry name" value="HTH_GNTR"/>
    <property type="match status" value="1"/>
</dbReference>
<dbReference type="SUPFAM" id="SSF53383">
    <property type="entry name" value="PLP-dependent transferases"/>
    <property type="match status" value="1"/>
</dbReference>
<feature type="domain" description="HTH gntR-type" evidence="6">
    <location>
        <begin position="12"/>
        <end position="80"/>
    </location>
</feature>
<evidence type="ECO:0000256" key="1">
    <source>
        <dbReference type="ARBA" id="ARBA00005384"/>
    </source>
</evidence>
<dbReference type="InterPro" id="IPR015422">
    <property type="entry name" value="PyrdxlP-dep_Trfase_small"/>
</dbReference>
<dbReference type="InterPro" id="IPR000524">
    <property type="entry name" value="Tscrpt_reg_HTH_GntR"/>
</dbReference>
<keyword evidence="8" id="KW-1185">Reference proteome</keyword>
<dbReference type="InterPro" id="IPR004839">
    <property type="entry name" value="Aminotransferase_I/II_large"/>
</dbReference>
<comment type="similarity">
    <text evidence="1">In the C-terminal section; belongs to the class-I pyridoxal-phosphate-dependent aminotransferase family.</text>
</comment>
<keyword evidence="2" id="KW-0663">Pyridoxal phosphate</keyword>
<keyword evidence="5" id="KW-0804">Transcription</keyword>
<dbReference type="InterPro" id="IPR051446">
    <property type="entry name" value="HTH_trans_reg/aminotransferase"/>
</dbReference>
<dbReference type="InterPro" id="IPR015421">
    <property type="entry name" value="PyrdxlP-dep_Trfase_major"/>
</dbReference>
<comment type="caution">
    <text evidence="7">The sequence shown here is derived from an EMBL/GenBank/DDBJ whole genome shotgun (WGS) entry which is preliminary data.</text>
</comment>
<evidence type="ECO:0000256" key="2">
    <source>
        <dbReference type="ARBA" id="ARBA00022898"/>
    </source>
</evidence>
<evidence type="ECO:0000313" key="8">
    <source>
        <dbReference type="Proteomes" id="UP000248795"/>
    </source>
</evidence>
<dbReference type="Proteomes" id="UP000248795">
    <property type="component" value="Unassembled WGS sequence"/>
</dbReference>
<gene>
    <name evidence="7" type="ORF">DK847_19730</name>
</gene>
<dbReference type="CDD" id="cd07377">
    <property type="entry name" value="WHTH_GntR"/>
    <property type="match status" value="1"/>
</dbReference>
<dbReference type="Gene3D" id="3.40.640.10">
    <property type="entry name" value="Type I PLP-dependent aspartate aminotransferase-like (Major domain)"/>
    <property type="match status" value="1"/>
</dbReference>
<dbReference type="Pfam" id="PF00392">
    <property type="entry name" value="GntR"/>
    <property type="match status" value="1"/>
</dbReference>
<sequence length="463" mass="50399">MTIWLPQLRRARPLYIEIAEAIREDAHNGRLRPGDRLPPQRELAYRLGVTTGTVTRAYAEAEKMGLLSGEVGRGSYLKAPSPAAAPFTPLRRESGGLIDLSLATAPPVTEAAALDRTLEQVTQSAGRLDLLQYPPPEGYPLHRRMGASWLARSGITVDQGRVVVTAGAQAAIIAVLSSITQPGDRMFVESLNYPTIKGIARHLGVTLVPIEMDDGGLVPEALDRAARNGEARLLYIVPTLQSPTSASLDLGRRQAIVDIARRSSMTIIEDDLFRLLDPRLQPPSLFSLAPERTYHLTSVSKTLAPGLRVGFMVGPEGREDSLVRQQTVTGGRSVGLAAEVVRHWIESDTASRILTAIIAENAARRALALEAFRSRTLLCAPGSPFLWLRLPDQWEPGEFARATQDRGVKVTPGTAFAIDRRSDDRAVRVCFSGAASREELSRALRIIDGLVDEDPGERLRPVA</sequence>
<accession>A0A2W2B4F8</accession>
<keyword evidence="4" id="KW-0238">DNA-binding</keyword>
<keyword evidence="7" id="KW-0032">Aminotransferase</keyword>
<proteinExistence type="inferred from homology"/>
<keyword evidence="7" id="KW-0808">Transferase</keyword>
<name>A0A2W2B4F8_9HYPH</name>
<organism evidence="7 8">
    <name type="scientific">Aestuariivirga litoralis</name>
    <dbReference type="NCBI Taxonomy" id="2650924"/>
    <lineage>
        <taxon>Bacteria</taxon>
        <taxon>Pseudomonadati</taxon>
        <taxon>Pseudomonadota</taxon>
        <taxon>Alphaproteobacteria</taxon>
        <taxon>Hyphomicrobiales</taxon>
        <taxon>Aestuariivirgaceae</taxon>
        <taxon>Aestuariivirga</taxon>
    </lineage>
</organism>
<dbReference type="EMBL" id="QKVK01000015">
    <property type="protein sequence ID" value="PZF75154.1"/>
    <property type="molecule type" value="Genomic_DNA"/>
</dbReference>
<evidence type="ECO:0000256" key="4">
    <source>
        <dbReference type="ARBA" id="ARBA00023125"/>
    </source>
</evidence>
<dbReference type="AlphaFoldDB" id="A0A2W2B4F8"/>
<evidence type="ECO:0000256" key="3">
    <source>
        <dbReference type="ARBA" id="ARBA00023015"/>
    </source>
</evidence>
<dbReference type="CDD" id="cd00609">
    <property type="entry name" value="AAT_like"/>
    <property type="match status" value="1"/>
</dbReference>
<dbReference type="InterPro" id="IPR015424">
    <property type="entry name" value="PyrdxlP-dep_Trfase"/>
</dbReference>
<dbReference type="RefSeq" id="WP_111200264.1">
    <property type="nucleotide sequence ID" value="NZ_QKVK01000015.1"/>
</dbReference>
<dbReference type="PANTHER" id="PTHR46577">
    <property type="entry name" value="HTH-TYPE TRANSCRIPTIONAL REGULATORY PROTEIN GABR"/>
    <property type="match status" value="1"/>
</dbReference>
<dbReference type="SMART" id="SM00345">
    <property type="entry name" value="HTH_GNTR"/>
    <property type="match status" value="1"/>
</dbReference>
<dbReference type="GO" id="GO:0003677">
    <property type="term" value="F:DNA binding"/>
    <property type="evidence" value="ECO:0007669"/>
    <property type="project" value="UniProtKB-KW"/>
</dbReference>
<evidence type="ECO:0000259" key="6">
    <source>
        <dbReference type="PROSITE" id="PS50949"/>
    </source>
</evidence>
<dbReference type="Gene3D" id="3.90.1150.10">
    <property type="entry name" value="Aspartate Aminotransferase, domain 1"/>
    <property type="match status" value="1"/>
</dbReference>
<dbReference type="InterPro" id="IPR036388">
    <property type="entry name" value="WH-like_DNA-bd_sf"/>
</dbReference>